<dbReference type="GO" id="GO:0019902">
    <property type="term" value="F:phosphatase binding"/>
    <property type="evidence" value="ECO:0007669"/>
    <property type="project" value="TreeGrafter"/>
</dbReference>
<dbReference type="PANTHER" id="PTHR22028">
    <property type="entry name" value="SFI1 SPINDLE BODY DOMAIN-CONTAINING PROTEIN-RELATED"/>
    <property type="match status" value="1"/>
</dbReference>
<organism evidence="2 3">
    <name type="scientific">Pleurodeles waltl</name>
    <name type="common">Iberian ribbed newt</name>
    <dbReference type="NCBI Taxonomy" id="8319"/>
    <lineage>
        <taxon>Eukaryota</taxon>
        <taxon>Metazoa</taxon>
        <taxon>Chordata</taxon>
        <taxon>Craniata</taxon>
        <taxon>Vertebrata</taxon>
        <taxon>Euteleostomi</taxon>
        <taxon>Amphibia</taxon>
        <taxon>Batrachia</taxon>
        <taxon>Caudata</taxon>
        <taxon>Salamandroidea</taxon>
        <taxon>Salamandridae</taxon>
        <taxon>Pleurodelinae</taxon>
        <taxon>Pleurodeles</taxon>
    </lineage>
</organism>
<feature type="region of interest" description="Disordered" evidence="1">
    <location>
        <begin position="999"/>
        <end position="1040"/>
    </location>
</feature>
<feature type="region of interest" description="Disordered" evidence="1">
    <location>
        <begin position="1161"/>
        <end position="1184"/>
    </location>
</feature>
<feature type="compositionally biased region" description="Polar residues" evidence="1">
    <location>
        <begin position="1162"/>
        <end position="1180"/>
    </location>
</feature>
<dbReference type="InterPro" id="IPR052270">
    <property type="entry name" value="CACF_protein"/>
</dbReference>
<evidence type="ECO:0008006" key="4">
    <source>
        <dbReference type="Google" id="ProtNLM"/>
    </source>
</evidence>
<feature type="compositionally biased region" description="Low complexity" evidence="1">
    <location>
        <begin position="1020"/>
        <end position="1040"/>
    </location>
</feature>
<name>A0AAV7LR01_PLEWA</name>
<protein>
    <recommendedName>
        <fullName evidence="4">Protein SFI1 homolog</fullName>
    </recommendedName>
</protein>
<gene>
    <name evidence="2" type="ORF">NDU88_006544</name>
</gene>
<evidence type="ECO:0000313" key="3">
    <source>
        <dbReference type="Proteomes" id="UP001066276"/>
    </source>
</evidence>
<dbReference type="Proteomes" id="UP001066276">
    <property type="component" value="Chromosome 11"/>
</dbReference>
<dbReference type="EMBL" id="JANPWB010000015">
    <property type="protein sequence ID" value="KAJ1093443.1"/>
    <property type="molecule type" value="Genomic_DNA"/>
</dbReference>
<keyword evidence="3" id="KW-1185">Reference proteome</keyword>
<evidence type="ECO:0000256" key="1">
    <source>
        <dbReference type="SAM" id="MobiDB-lite"/>
    </source>
</evidence>
<dbReference type="PANTHER" id="PTHR22028:SF4">
    <property type="entry name" value="PROTEIN SFI1 HOMOLOG"/>
    <property type="match status" value="1"/>
</dbReference>
<proteinExistence type="predicted"/>
<sequence>MERRGRGRTPLVPKPQFREDRSAAHIPAMRNVGNSRSHASRPAQYCVGYTWNRGGRLKELRIRHLARKFLYLWVKRIFGRVLPSKARCFHERKLLLGAFAEWKEQWWVVRKEWKLSIRADCHYRYVLYNLTFKAWTTYIRHQRQKRTRYQAAALHAQKRLTSSSFRHWQVYINVRKIKLRMHSEALEFNELRVLRMAWSSWVQRLQEVHRVQEMNVLSLRHWALSLQSRAWLQWTEHCQQVQRYKQEVAQAAKHHSLQQLRWTLLAWKRYMQIRREKRQQYQLAQRMYSDSLIQHCFSDWLSALMHQRSIRAHQERMAVLASHFVCRRALSHWKHYLVMKSEERSLWVQAERYHQRHLLCICFSALRKNVAHTHMQQIRRNLALRQHQIMLLQRFWNCWKRRFDEEEENQQLLLTSKAHAHYRNVLLCHSVRTWLQYVHWRRHREIQYHKADNHFGATWKPRCFQAWKRFRFQQQQWREMQVRAYDFRRCLIQKRTFCFWWQEMVQQRENHLAQRMAILHYNKQLLDRYWLSWRERTLRCLEEREEEELAAGHCHFRQLHNAFHLWKENVAELKQERALEFDAMQSDRRRCLRRAWNGWREFLVERQEKWRKLLKADMHYQHTLLNKVLVGWKQYQSSVQSVLQKVYKKETQHHTSLLRWSFSTWRRNAVALAEENRKHQQADCHYRIAIVSKVLSQWREVVAMQVYNRHQEEEIVRDAKEHLGRLCLRASFLHWREFTQRAKIQREKMETAAVHHRKNLLQQYLLKWKQYHLKQLRKMLLQSRGEWLMAQRISRSSFCWWKKQVLEKQCERKLTVRALWHWSLSLQGKVFDGWVHFVMEQRRKKARIAQAVERYRSDLLQTGVRSILQYVSGMKQFRGQLRAQHQVQAAYDLHQIVYRCAMTWKEKALCRRGDLAPSLSVPHKKHVTFQIPGSPTARRKAITLPTTRPELSPLSSEESSIPVSVGDAPLRFLHGLRPVRLPPRRPEFLSPSSSRYQLLKSDEREKSHPKALSFTLPAMESSGSLTASGSTAEPRLAPLPTPLSLSASSLHVPLISHVQSPRAEDQSTSCKVGQPVSDGALGSPADFSWEATLSCQEQAAPQVELMPPSYFMTSRSETSEDAVHSGTGNEHVRGKHSFKQGLDRRQKDILSSLLSYEDITTRHTSGSPFSTTGDTSTESGPQEEAVLRRELESELEQIQQKMQQYHDNKANLKSWRRQSAVLRRWLETSPEGLQLEEQAEVHQVQKELQQLDFRIHQVTQQLTEGRLQVQRCMSRLQDIRATLDL</sequence>
<comment type="caution">
    <text evidence="2">The sequence shown here is derived from an EMBL/GenBank/DDBJ whole genome shotgun (WGS) entry which is preliminary data.</text>
</comment>
<reference evidence="2" key="1">
    <citation type="journal article" date="2022" name="bioRxiv">
        <title>Sequencing and chromosome-scale assembly of the giantPleurodeles waltlgenome.</title>
        <authorList>
            <person name="Brown T."/>
            <person name="Elewa A."/>
            <person name="Iarovenko S."/>
            <person name="Subramanian E."/>
            <person name="Araus A.J."/>
            <person name="Petzold A."/>
            <person name="Susuki M."/>
            <person name="Suzuki K.-i.T."/>
            <person name="Hayashi T."/>
            <person name="Toyoda A."/>
            <person name="Oliveira C."/>
            <person name="Osipova E."/>
            <person name="Leigh N.D."/>
            <person name="Simon A."/>
            <person name="Yun M.H."/>
        </authorList>
    </citation>
    <scope>NUCLEOTIDE SEQUENCE</scope>
    <source>
        <strain evidence="2">20211129_DDA</strain>
        <tissue evidence="2">Liver</tissue>
    </source>
</reference>
<feature type="region of interest" description="Disordered" evidence="1">
    <location>
        <begin position="1120"/>
        <end position="1141"/>
    </location>
</feature>
<evidence type="ECO:0000313" key="2">
    <source>
        <dbReference type="EMBL" id="KAJ1093443.1"/>
    </source>
</evidence>
<accession>A0AAV7LR01</accession>